<dbReference type="PATRIC" id="fig|1423786.4.peg.518"/>
<dbReference type="RefSeq" id="WP_054733624.1">
    <property type="nucleotide sequence ID" value="NZ_AZFZ01000014.1"/>
</dbReference>
<keyword evidence="1" id="KW-0472">Membrane</keyword>
<keyword evidence="1" id="KW-0812">Transmembrane</keyword>
<dbReference type="Proteomes" id="UP000051010">
    <property type="component" value="Unassembled WGS sequence"/>
</dbReference>
<reference evidence="2 3" key="1">
    <citation type="journal article" date="2015" name="Genome Announc.">
        <title>Expanding the biotechnology potential of lactobacilli through comparative genomics of 213 strains and associated genera.</title>
        <authorList>
            <person name="Sun Z."/>
            <person name="Harris H.M."/>
            <person name="McCann A."/>
            <person name="Guo C."/>
            <person name="Argimon S."/>
            <person name="Zhang W."/>
            <person name="Yang X."/>
            <person name="Jeffery I.B."/>
            <person name="Cooney J.C."/>
            <person name="Kagawa T.F."/>
            <person name="Liu W."/>
            <person name="Song Y."/>
            <person name="Salvetti E."/>
            <person name="Wrobel A."/>
            <person name="Rasinkangas P."/>
            <person name="Parkhill J."/>
            <person name="Rea M.C."/>
            <person name="O'Sullivan O."/>
            <person name="Ritari J."/>
            <person name="Douillard F.P."/>
            <person name="Paul Ross R."/>
            <person name="Yang R."/>
            <person name="Briner A.E."/>
            <person name="Felis G.E."/>
            <person name="de Vos W.M."/>
            <person name="Barrangou R."/>
            <person name="Klaenhammer T.R."/>
            <person name="Caufield P.W."/>
            <person name="Cui Y."/>
            <person name="Zhang H."/>
            <person name="O'Toole P.W."/>
        </authorList>
    </citation>
    <scope>NUCLEOTIDE SEQUENCE [LARGE SCALE GENOMIC DNA]</scope>
    <source>
        <strain evidence="2 3">DSM 18390</strain>
    </source>
</reference>
<feature type="transmembrane region" description="Helical" evidence="1">
    <location>
        <begin position="42"/>
        <end position="60"/>
    </location>
</feature>
<sequence>MKVIWLFQGLCIAAGFVAFFSFWEYVYQRSVQKRTGKTTKKALLVSFATYVISYLVWMVIE</sequence>
<protein>
    <submittedName>
        <fullName evidence="2">Uncharacterized protein</fullName>
    </submittedName>
</protein>
<evidence type="ECO:0000256" key="1">
    <source>
        <dbReference type="SAM" id="Phobius"/>
    </source>
</evidence>
<name>A0A0R1YUP4_9LACO</name>
<dbReference type="AlphaFoldDB" id="A0A0R1YUP4"/>
<organism evidence="2 3">
    <name type="scientific">Lentilactobacillus parafarraginis DSM 18390 = JCM 14109</name>
    <dbReference type="NCBI Taxonomy" id="1423786"/>
    <lineage>
        <taxon>Bacteria</taxon>
        <taxon>Bacillati</taxon>
        <taxon>Bacillota</taxon>
        <taxon>Bacilli</taxon>
        <taxon>Lactobacillales</taxon>
        <taxon>Lactobacillaceae</taxon>
        <taxon>Lentilactobacillus</taxon>
    </lineage>
</organism>
<comment type="caution">
    <text evidence="2">The sequence shown here is derived from an EMBL/GenBank/DDBJ whole genome shotgun (WGS) entry which is preliminary data.</text>
</comment>
<keyword evidence="1" id="KW-1133">Transmembrane helix</keyword>
<evidence type="ECO:0000313" key="3">
    <source>
        <dbReference type="Proteomes" id="UP000051010"/>
    </source>
</evidence>
<proteinExistence type="predicted"/>
<dbReference type="EMBL" id="AZFZ01000014">
    <property type="protein sequence ID" value="KRM44372.1"/>
    <property type="molecule type" value="Genomic_DNA"/>
</dbReference>
<gene>
    <name evidence="2" type="ORF">FD47_GL000495</name>
</gene>
<accession>A0A0R1YUP4</accession>
<feature type="transmembrane region" description="Helical" evidence="1">
    <location>
        <begin position="6"/>
        <end position="26"/>
    </location>
</feature>
<evidence type="ECO:0000313" key="2">
    <source>
        <dbReference type="EMBL" id="KRM44372.1"/>
    </source>
</evidence>